<comment type="caution">
    <text evidence="2">The sequence shown here is derived from an EMBL/GenBank/DDBJ whole genome shotgun (WGS) entry which is preliminary data.</text>
</comment>
<accession>A0A3S0IBK3</accession>
<keyword evidence="3" id="KW-1185">Reference proteome</keyword>
<dbReference type="OrthoDB" id="420194at2"/>
<name>A0A3S0IBK3_9PROT</name>
<dbReference type="EMBL" id="RXMA01000041">
    <property type="protein sequence ID" value="RTR14180.1"/>
    <property type="molecule type" value="Genomic_DNA"/>
</dbReference>
<sequence length="261" mass="28998">MKSLLDGITPEHINTTPFPHVFISNAMDAATAQALGDGFPTFAQIAWSGGSRPPGNRRYQLSAWPIINHDELSATWKEFVDLHSSPAFFEQVVALFQEYWPDALKAALDGSLLGHSMGLLMRDRFENCRILQDARVEINTPIAEADGPSSSRGPHLDMPNRLFSCLYYLREEDDDAVGGDLELFRWTNGPTANIDKYALPADSVEVVATIPYRANQMVIFPQGINAVHGVSVRQPTPHTRRYVFISAEIADDWLKSPVTLS</sequence>
<evidence type="ECO:0000313" key="2">
    <source>
        <dbReference type="EMBL" id="RTR14180.1"/>
    </source>
</evidence>
<dbReference type="RefSeq" id="WP_126620311.1">
    <property type="nucleotide sequence ID" value="NZ_JBHUCY010000076.1"/>
</dbReference>
<protein>
    <submittedName>
        <fullName evidence="2">2OG-Fe(II) oxygenase</fullName>
    </submittedName>
</protein>
<dbReference type="Pfam" id="PF13640">
    <property type="entry name" value="2OG-FeII_Oxy_3"/>
    <property type="match status" value="1"/>
</dbReference>
<evidence type="ECO:0000259" key="1">
    <source>
        <dbReference type="Pfam" id="PF13640"/>
    </source>
</evidence>
<evidence type="ECO:0000313" key="3">
    <source>
        <dbReference type="Proteomes" id="UP000277007"/>
    </source>
</evidence>
<dbReference type="Proteomes" id="UP000277007">
    <property type="component" value="Unassembled WGS sequence"/>
</dbReference>
<gene>
    <name evidence="2" type="ORF">EJ903_24155</name>
</gene>
<dbReference type="AlphaFoldDB" id="A0A3S0IBK3"/>
<reference evidence="2 3" key="1">
    <citation type="submission" date="2018-12" db="EMBL/GenBank/DDBJ databases">
        <authorList>
            <person name="Yang Y."/>
        </authorList>
    </citation>
    <scope>NUCLEOTIDE SEQUENCE [LARGE SCALE GENOMIC DNA]</scope>
    <source>
        <strain evidence="2 3">L-25-5w-1</strain>
    </source>
</reference>
<organism evidence="2 3">
    <name type="scientific">Azospirillum griseum</name>
    <dbReference type="NCBI Taxonomy" id="2496639"/>
    <lineage>
        <taxon>Bacteria</taxon>
        <taxon>Pseudomonadati</taxon>
        <taxon>Pseudomonadota</taxon>
        <taxon>Alphaproteobacteria</taxon>
        <taxon>Rhodospirillales</taxon>
        <taxon>Azospirillaceae</taxon>
        <taxon>Azospirillum</taxon>
    </lineage>
</organism>
<proteinExistence type="predicted"/>
<dbReference type="Gene3D" id="2.60.120.620">
    <property type="entry name" value="q2cbj1_9rhob like domain"/>
    <property type="match status" value="1"/>
</dbReference>
<feature type="domain" description="Prolyl 4-hydroxylase alpha subunit Fe(2+) 2OG dioxygenase" evidence="1">
    <location>
        <begin position="151"/>
        <end position="243"/>
    </location>
</feature>
<dbReference type="InterPro" id="IPR044862">
    <property type="entry name" value="Pro_4_hyd_alph_FE2OG_OXY"/>
</dbReference>